<name>A0A0A9CWT6_ARUDO</name>
<reference evidence="1" key="2">
    <citation type="journal article" date="2015" name="Data Brief">
        <title>Shoot transcriptome of the giant reed, Arundo donax.</title>
        <authorList>
            <person name="Barrero R.A."/>
            <person name="Guerrero F.D."/>
            <person name="Moolhuijzen P."/>
            <person name="Goolsby J.A."/>
            <person name="Tidwell J."/>
            <person name="Bellgard S.E."/>
            <person name="Bellgard M.I."/>
        </authorList>
    </citation>
    <scope>NUCLEOTIDE SEQUENCE</scope>
    <source>
        <tissue evidence="1">Shoot tissue taken approximately 20 cm above the soil surface</tissue>
    </source>
</reference>
<accession>A0A0A9CWT6</accession>
<protein>
    <submittedName>
        <fullName evidence="1">Uncharacterized protein</fullName>
    </submittedName>
</protein>
<proteinExistence type="predicted"/>
<dbReference type="AlphaFoldDB" id="A0A0A9CWT6"/>
<organism evidence="1">
    <name type="scientific">Arundo donax</name>
    <name type="common">Giant reed</name>
    <name type="synonym">Donax arundinaceus</name>
    <dbReference type="NCBI Taxonomy" id="35708"/>
    <lineage>
        <taxon>Eukaryota</taxon>
        <taxon>Viridiplantae</taxon>
        <taxon>Streptophyta</taxon>
        <taxon>Embryophyta</taxon>
        <taxon>Tracheophyta</taxon>
        <taxon>Spermatophyta</taxon>
        <taxon>Magnoliopsida</taxon>
        <taxon>Liliopsida</taxon>
        <taxon>Poales</taxon>
        <taxon>Poaceae</taxon>
        <taxon>PACMAD clade</taxon>
        <taxon>Arundinoideae</taxon>
        <taxon>Arundineae</taxon>
        <taxon>Arundo</taxon>
    </lineage>
</organism>
<evidence type="ECO:0000313" key="1">
    <source>
        <dbReference type="EMBL" id="JAD75952.1"/>
    </source>
</evidence>
<dbReference type="EMBL" id="GBRH01221943">
    <property type="protein sequence ID" value="JAD75952.1"/>
    <property type="molecule type" value="Transcribed_RNA"/>
</dbReference>
<sequence>MDSRRISKAISGSLEEKLKDEGGLFSSMVFPQTQAFTTDMRLVVSVPVLSLQMTVAEPIVSQAANCRTNALSFIIFFIANARLNVTAKGNPSGTATTTIVTATAKCSNIWSTSSPDQLKRSPSWYFWLSNPCERTTKVKRAKNKPMFPIVFATPLSLTCSGVSSSPLSVIAVIRLPHCVRIPTAVTSILHDPSRTLVPDKRKGLSSFTTTGSLSPVRLDSLINTEYPEIKRPSAGT</sequence>
<reference evidence="1" key="1">
    <citation type="submission" date="2014-09" db="EMBL/GenBank/DDBJ databases">
        <authorList>
            <person name="Magalhaes I.L.F."/>
            <person name="Oliveira U."/>
            <person name="Santos F.R."/>
            <person name="Vidigal T.H.D.A."/>
            <person name="Brescovit A.D."/>
            <person name="Santos A.J."/>
        </authorList>
    </citation>
    <scope>NUCLEOTIDE SEQUENCE</scope>
    <source>
        <tissue evidence="1">Shoot tissue taken approximately 20 cm above the soil surface</tissue>
    </source>
</reference>